<organism evidence="2 3">
    <name type="scientific">Flagellimonas lutimaris</name>
    <dbReference type="NCBI Taxonomy" id="475082"/>
    <lineage>
        <taxon>Bacteria</taxon>
        <taxon>Pseudomonadati</taxon>
        <taxon>Bacteroidota</taxon>
        <taxon>Flavobacteriia</taxon>
        <taxon>Flavobacteriales</taxon>
        <taxon>Flavobacteriaceae</taxon>
        <taxon>Flagellimonas</taxon>
    </lineage>
</organism>
<dbReference type="Proteomes" id="UP000266067">
    <property type="component" value="Unassembled WGS sequence"/>
</dbReference>
<dbReference type="OrthoDB" id="1491488at2"/>
<dbReference type="InterPro" id="IPR006076">
    <property type="entry name" value="FAD-dep_OxRdtase"/>
</dbReference>
<sequence length="372" mass="41220">MELSYWEHKSWFSNVDFSVIGSGIVGINCAINLKKKYPKSNILILEKGSLPQGASTKNAGFACFGSVSEILSDLEHHTEEEVVQLVQKRWNGIQRLRSLLGDEAIGFQLHGSHELFPLGKPQFYENCLESIPYLNGLMGPIFGQNPFVTNNNLFGFGNIQEKYITHQLEGQLDTGKMMRSLIQKCLSLGIPILNGVMVNDVVESNNGATIVTGDFEFSSKKVFVATNGFASKLLKSETVKPARAQVLVTEPIKSLEIKGTFHFDEGYYYFRNIDNRILFGGGRNLDFKTEETTEFGETQIIQNKLEALLQDMILPNQLVKIERRWSGIMGVGKQKSPIVKQVSNSIFCGVRLGGMGVALGSLVGKELADLAD</sequence>
<reference evidence="2 3" key="1">
    <citation type="submission" date="2018-08" db="EMBL/GenBank/DDBJ databases">
        <title>Proposal of Muricauda 72 sp.nov. and Muricauda NH166 sp.nov., isolated from seawater.</title>
        <authorList>
            <person name="Cheng H."/>
            <person name="Wu Y.-H."/>
            <person name="Guo L.-L."/>
            <person name="Xu X.-W."/>
        </authorList>
    </citation>
    <scope>NUCLEOTIDE SEQUENCE [LARGE SCALE GENOMIC DNA]</scope>
    <source>
        <strain evidence="2 3">KCTC 22173</strain>
    </source>
</reference>
<dbReference type="Gene3D" id="3.30.9.10">
    <property type="entry name" value="D-Amino Acid Oxidase, subunit A, domain 2"/>
    <property type="match status" value="1"/>
</dbReference>
<dbReference type="RefSeq" id="WP_119607141.1">
    <property type="nucleotide sequence ID" value="NZ_QXFH01000070.1"/>
</dbReference>
<name>A0A3A1NAJ3_9FLAO</name>
<dbReference type="PANTHER" id="PTHR13847">
    <property type="entry name" value="SARCOSINE DEHYDROGENASE-RELATED"/>
    <property type="match status" value="1"/>
</dbReference>
<comment type="caution">
    <text evidence="2">The sequence shown here is derived from an EMBL/GenBank/DDBJ whole genome shotgun (WGS) entry which is preliminary data.</text>
</comment>
<dbReference type="AlphaFoldDB" id="A0A3A1NAJ3"/>
<dbReference type="Pfam" id="PF01266">
    <property type="entry name" value="DAO"/>
    <property type="match status" value="1"/>
</dbReference>
<proteinExistence type="predicted"/>
<dbReference type="Gene3D" id="3.50.50.60">
    <property type="entry name" value="FAD/NAD(P)-binding domain"/>
    <property type="match status" value="1"/>
</dbReference>
<keyword evidence="3" id="KW-1185">Reference proteome</keyword>
<evidence type="ECO:0000313" key="2">
    <source>
        <dbReference type="EMBL" id="RIV34909.1"/>
    </source>
</evidence>
<dbReference type="SUPFAM" id="SSF51905">
    <property type="entry name" value="FAD/NAD(P)-binding domain"/>
    <property type="match status" value="1"/>
</dbReference>
<dbReference type="PANTHER" id="PTHR13847:SF281">
    <property type="entry name" value="FAD DEPENDENT OXIDOREDUCTASE DOMAIN-CONTAINING PROTEIN"/>
    <property type="match status" value="1"/>
</dbReference>
<evidence type="ECO:0000313" key="3">
    <source>
        <dbReference type="Proteomes" id="UP000266067"/>
    </source>
</evidence>
<gene>
    <name evidence="2" type="ORF">D2V08_05950</name>
</gene>
<feature type="domain" description="FAD dependent oxidoreductase" evidence="1">
    <location>
        <begin position="17"/>
        <end position="370"/>
    </location>
</feature>
<dbReference type="GO" id="GO:0005737">
    <property type="term" value="C:cytoplasm"/>
    <property type="evidence" value="ECO:0007669"/>
    <property type="project" value="TreeGrafter"/>
</dbReference>
<dbReference type="InterPro" id="IPR036188">
    <property type="entry name" value="FAD/NAD-bd_sf"/>
</dbReference>
<dbReference type="EMBL" id="QXFH01000070">
    <property type="protein sequence ID" value="RIV34909.1"/>
    <property type="molecule type" value="Genomic_DNA"/>
</dbReference>
<accession>A0A3A1NAJ3</accession>
<evidence type="ECO:0000259" key="1">
    <source>
        <dbReference type="Pfam" id="PF01266"/>
    </source>
</evidence>
<protein>
    <submittedName>
        <fullName evidence="2">FAD-binding oxidoreductase</fullName>
    </submittedName>
</protein>